<evidence type="ECO:0000256" key="14">
    <source>
        <dbReference type="SAM" id="MobiDB-lite"/>
    </source>
</evidence>
<dbReference type="PANTHER" id="PTHR21625">
    <property type="entry name" value="NYD-SP28 PROTEIN"/>
    <property type="match status" value="1"/>
</dbReference>
<dbReference type="GO" id="GO:0005858">
    <property type="term" value="C:axonemal dynein complex"/>
    <property type="evidence" value="ECO:0007669"/>
    <property type="project" value="InterPro"/>
</dbReference>
<dbReference type="GO" id="GO:0070286">
    <property type="term" value="P:axonemal dynein complex assembly"/>
    <property type="evidence" value="ECO:0007669"/>
    <property type="project" value="InterPro"/>
</dbReference>
<evidence type="ECO:0000256" key="7">
    <source>
        <dbReference type="ARBA" id="ARBA00023273"/>
    </source>
</evidence>
<evidence type="ECO:0000256" key="3">
    <source>
        <dbReference type="ARBA" id="ARBA00022846"/>
    </source>
</evidence>
<evidence type="ECO:0000259" key="15">
    <source>
        <dbReference type="Pfam" id="PF14772"/>
    </source>
</evidence>
<feature type="region of interest" description="Disordered" evidence="14">
    <location>
        <begin position="156"/>
        <end position="186"/>
    </location>
</feature>
<dbReference type="PANTHER" id="PTHR21625:SF0">
    <property type="entry name" value="DYNEIN REGULATORY COMPLEX SUBUNIT 2"/>
    <property type="match status" value="1"/>
</dbReference>
<keyword evidence="4 13" id="KW-0175">Coiled coil</keyword>
<comment type="function">
    <text evidence="12">Component of the nexin-dynein regulatory complex (N-DRC), a key regulator of ciliary/flagellar motility which maintains the alignment and integrity of the distal axoneme and regulates microtubule sliding in motile axonemes. Plays a critical role in the assembly of N-DRC and also stabilizes the assembly of multiple inner dynein arms and radial spokes. Coassembles with DRC1 to form a central scaffold needed for assembly of the N-DRC and its attachment to the outer doublet microtubules.</text>
</comment>
<evidence type="ECO:0000256" key="10">
    <source>
        <dbReference type="ARBA" id="ARBA00040899"/>
    </source>
</evidence>
<evidence type="ECO:0000256" key="2">
    <source>
        <dbReference type="ARBA" id="ARBA00022490"/>
    </source>
</evidence>
<keyword evidence="3" id="KW-0282">Flagellum</keyword>
<evidence type="ECO:0000256" key="5">
    <source>
        <dbReference type="ARBA" id="ARBA00023069"/>
    </source>
</evidence>
<feature type="compositionally biased region" description="Polar residues" evidence="14">
    <location>
        <begin position="156"/>
        <end position="170"/>
    </location>
</feature>
<dbReference type="Ensembl" id="ENSSPAT00000015535.1">
    <property type="protein sequence ID" value="ENSSPAP00000015288.1"/>
    <property type="gene ID" value="ENSSPAG00000011527.1"/>
</dbReference>
<evidence type="ECO:0000256" key="13">
    <source>
        <dbReference type="SAM" id="Coils"/>
    </source>
</evidence>
<evidence type="ECO:0000256" key="8">
    <source>
        <dbReference type="ARBA" id="ARBA00037841"/>
    </source>
</evidence>
<dbReference type="InterPro" id="IPR039750">
    <property type="entry name" value="DRC1/DRC2"/>
</dbReference>
<evidence type="ECO:0000256" key="1">
    <source>
        <dbReference type="ARBA" id="ARBA00004611"/>
    </source>
</evidence>
<feature type="region of interest" description="Disordered" evidence="14">
    <location>
        <begin position="1"/>
        <end position="31"/>
    </location>
</feature>
<keyword evidence="5" id="KW-0969">Cilium</keyword>
<feature type="coiled-coil region" evidence="13">
    <location>
        <begin position="252"/>
        <end position="279"/>
    </location>
</feature>
<dbReference type="GO" id="GO:0060285">
    <property type="term" value="P:cilium-dependent cell motility"/>
    <property type="evidence" value="ECO:0007669"/>
    <property type="project" value="TreeGrafter"/>
</dbReference>
<keyword evidence="2" id="KW-0963">Cytoplasm</keyword>
<dbReference type="InterPro" id="IPR039505">
    <property type="entry name" value="DRC1/2_N"/>
</dbReference>
<dbReference type="Pfam" id="PF14772">
    <property type="entry name" value="NYD-SP28"/>
    <property type="match status" value="1"/>
</dbReference>
<feature type="coiled-coil region" evidence="13">
    <location>
        <begin position="91"/>
        <end position="147"/>
    </location>
</feature>
<evidence type="ECO:0000256" key="12">
    <source>
        <dbReference type="ARBA" id="ARBA00045865"/>
    </source>
</evidence>
<name>A0A3B5A247_9TELE</name>
<evidence type="ECO:0000256" key="11">
    <source>
        <dbReference type="ARBA" id="ARBA00041517"/>
    </source>
</evidence>
<dbReference type="GeneTree" id="ENSGT00940000168627"/>
<keyword evidence="6" id="KW-0206">Cytoskeleton</keyword>
<evidence type="ECO:0000256" key="4">
    <source>
        <dbReference type="ARBA" id="ARBA00023054"/>
    </source>
</evidence>
<sequence>MPKKTKKGGGKTEEERLVHQQQRAQAEEEMAKKKEETLTLFLKDKLQKEERNTAVNQLKLSESWRMILCQTRAAELHRDAAVQQQTFERQMDELNIIIQRVAADLQEVERQSAHAQRSHLQQVEQLLAQQDRRLQRLQEQWDDCMQDLKSTLSAERSVQHSSSAASTETLLDSPSEQPDESPPAGWHKERRFKTSLFWRQAASIFCVKSVVQISLKRQWLFVQPVCVFLQEACEFLELQPLMQRLNAAVLQRQILKKHEEDLSRENEQLELLLLHLDDAIDGRRALLTVSQAPTTSIPAAADRRHNVIEAVHAVKHSL</sequence>
<accession>A0A3B5A247</accession>
<proteinExistence type="inferred from homology"/>
<dbReference type="AlphaFoldDB" id="A0A3B5A247"/>
<dbReference type="GO" id="GO:0003352">
    <property type="term" value="P:regulation of cilium movement"/>
    <property type="evidence" value="ECO:0007669"/>
    <property type="project" value="TreeGrafter"/>
</dbReference>
<dbReference type="STRING" id="144197.ENSSPAP00000015288"/>
<evidence type="ECO:0000256" key="6">
    <source>
        <dbReference type="ARBA" id="ARBA00023212"/>
    </source>
</evidence>
<comment type="similarity">
    <text evidence="9">Belongs to the DRC2 family.</text>
</comment>
<feature type="domain" description="Dynein regulatory complex protein 1/2 N-terminal" evidence="15">
    <location>
        <begin position="22"/>
        <end position="123"/>
    </location>
</feature>
<evidence type="ECO:0000313" key="16">
    <source>
        <dbReference type="Ensembl" id="ENSSPAP00000015288.1"/>
    </source>
</evidence>
<protein>
    <recommendedName>
        <fullName evidence="10">Dynein regulatory complex subunit 2</fullName>
    </recommendedName>
    <alternativeName>
        <fullName evidence="11">Coiled-coil domain-containing protein 65</fullName>
    </alternativeName>
</protein>
<keyword evidence="7" id="KW-0966">Cell projection</keyword>
<comment type="subcellular location">
    <subcellularLocation>
        <location evidence="1">Cytoplasm</location>
        <location evidence="1">Cytoskeleton</location>
        <location evidence="1">Flagellum axoneme</location>
    </subcellularLocation>
    <subcellularLocation>
        <location evidence="8">Cytoplasm</location>
        <location evidence="8">Cytoskeleton</location>
        <location evidence="8">Flagellum basal body</location>
    </subcellularLocation>
</comment>
<reference evidence="16" key="1">
    <citation type="submission" date="2023-09" db="UniProtKB">
        <authorList>
            <consortium name="Ensembl"/>
        </authorList>
    </citation>
    <scope>IDENTIFICATION</scope>
</reference>
<organism evidence="16">
    <name type="scientific">Stegastes partitus</name>
    <name type="common">bicolor damselfish</name>
    <dbReference type="NCBI Taxonomy" id="144197"/>
    <lineage>
        <taxon>Eukaryota</taxon>
        <taxon>Metazoa</taxon>
        <taxon>Chordata</taxon>
        <taxon>Craniata</taxon>
        <taxon>Vertebrata</taxon>
        <taxon>Euteleostomi</taxon>
        <taxon>Actinopterygii</taxon>
        <taxon>Neopterygii</taxon>
        <taxon>Teleostei</taxon>
        <taxon>Neoteleostei</taxon>
        <taxon>Acanthomorphata</taxon>
        <taxon>Ovalentaria</taxon>
        <taxon>Pomacentridae</taxon>
        <taxon>Stegastes</taxon>
    </lineage>
</organism>
<evidence type="ECO:0000256" key="9">
    <source>
        <dbReference type="ARBA" id="ARBA00038424"/>
    </source>
</evidence>